<dbReference type="Gene3D" id="3.80.10.10">
    <property type="entry name" value="Ribonuclease Inhibitor"/>
    <property type="match status" value="4"/>
</dbReference>
<dbReference type="InterPro" id="IPR032675">
    <property type="entry name" value="LRR_dom_sf"/>
</dbReference>
<organism evidence="2 3">
    <name type="scientific">Stylonychia lemnae</name>
    <name type="common">Ciliate</name>
    <dbReference type="NCBI Taxonomy" id="5949"/>
    <lineage>
        <taxon>Eukaryota</taxon>
        <taxon>Sar</taxon>
        <taxon>Alveolata</taxon>
        <taxon>Ciliophora</taxon>
        <taxon>Intramacronucleata</taxon>
        <taxon>Spirotrichea</taxon>
        <taxon>Stichotrichia</taxon>
        <taxon>Sporadotrichida</taxon>
        <taxon>Oxytrichidae</taxon>
        <taxon>Stylonychinae</taxon>
        <taxon>Stylonychia</taxon>
    </lineage>
</organism>
<dbReference type="OrthoDB" id="291889at2759"/>
<dbReference type="PANTHER" id="PTHR24113">
    <property type="entry name" value="RAN GTPASE-ACTIVATING PROTEIN 1"/>
    <property type="match status" value="1"/>
</dbReference>
<reference evidence="2 3" key="1">
    <citation type="submission" date="2014-06" db="EMBL/GenBank/DDBJ databases">
        <authorList>
            <person name="Swart Estienne"/>
        </authorList>
    </citation>
    <scope>NUCLEOTIDE SEQUENCE [LARGE SCALE GENOMIC DNA]</scope>
    <source>
        <strain evidence="2 3">130c</strain>
    </source>
</reference>
<name>A0A078B0X7_STYLE</name>
<dbReference type="GO" id="GO:0005096">
    <property type="term" value="F:GTPase activator activity"/>
    <property type="evidence" value="ECO:0007669"/>
    <property type="project" value="UniProtKB-KW"/>
</dbReference>
<dbReference type="GO" id="GO:0005829">
    <property type="term" value="C:cytosol"/>
    <property type="evidence" value="ECO:0007669"/>
    <property type="project" value="TreeGrafter"/>
</dbReference>
<dbReference type="InterPro" id="IPR001611">
    <property type="entry name" value="Leu-rich_rpt"/>
</dbReference>
<dbReference type="GO" id="GO:0006913">
    <property type="term" value="P:nucleocytoplasmic transport"/>
    <property type="evidence" value="ECO:0007669"/>
    <property type="project" value="TreeGrafter"/>
</dbReference>
<protein>
    <recommendedName>
        <fullName evidence="4">Leucine rich repeat family protein</fullName>
    </recommendedName>
</protein>
<dbReference type="AlphaFoldDB" id="A0A078B0X7"/>
<dbReference type="PANTHER" id="PTHR24113:SF15">
    <property type="entry name" value="NACHT DOMAIN-CONTAINING PROTEIN"/>
    <property type="match status" value="1"/>
</dbReference>
<dbReference type="InParanoid" id="A0A078B0X7"/>
<dbReference type="Pfam" id="PF13516">
    <property type="entry name" value="LRR_6"/>
    <property type="match status" value="2"/>
</dbReference>
<dbReference type="GO" id="GO:0048471">
    <property type="term" value="C:perinuclear region of cytoplasm"/>
    <property type="evidence" value="ECO:0007669"/>
    <property type="project" value="TreeGrafter"/>
</dbReference>
<gene>
    <name evidence="2" type="primary">Contig2608.g2809</name>
    <name evidence="2" type="ORF">STYLEM_17091</name>
</gene>
<accession>A0A078B0X7</accession>
<sequence>MSKYYIQAMQQEVVLSNILEFFYRIQNKRDNEKQVDNPPRIEHKHNLIPRIQTDYIDTHIEQTSPDRDPTNFIYESFSSTVKSKEQFHLQSQPQYQIANLDEPKEYLEVNRRNFFSPKNFFSQNKDSLFQQSLLQSDIYSPRDDSLLNKNSLINSTQELLSQHLITPKINQMPKQILIQKSRQKIFNIRHGSMRKIALSPIKSDVINKSMINFRSQQPSPQNRQQLNLTQIKKDILQQEQIKKRKKLKVHNIHNKCTLTTDQITTIFKAKCTDNNIEFQQYYHDNFRDYCREKCVNGKILLQDMSMGQKCAEELCLIMMNPGNYISHVDISKNPIKDIGVILIMHAVKRSKTIIWLDISSTEMTNKGASRVFKSLKKNESLIKLVMTNYDGLIKNSFTNHYVSQTVELFQHNYFVQFLDLSNTKIGNYGFRLLANALKFNETIIQLYLENCEITEKSSQVFVELFQTFRIQDLNLSRNRILNQGSCSLSQPLLEDQKSQIKILYLAECCIKERPGFTYMFQCLKQTRFLEKLILDQNEIDYNCCATLGNSLRSNKSLKHLSMNNCNLDDRGMIYILDMLANNYTITHLSVNHNSIGRESMQRFSELFHYQRRSLALKYLDLSFNRLDDEAGYLLAQGLEHFTDVGTLNLRNNAIQLKTVRKLIDVLRTTRFCKLINVDLDFNLTIPQRFMSDIQQMISKNKLHQKKIQHRAMNFYKAMMEKVDCKEEMARSNRILEEILMKKDEQKDEFEMLETQLELIKLQTKIMYENLQSTAQKEEDQLKEQKSIISELDKKQKIINRQKNDEVNNQYEMKYKVQDQSNLIIREKRTNDRKWQSVNLVKQLFQGKSKLAQIKAGK</sequence>
<evidence type="ECO:0000313" key="3">
    <source>
        <dbReference type="Proteomes" id="UP000039865"/>
    </source>
</evidence>
<dbReference type="Proteomes" id="UP000039865">
    <property type="component" value="Unassembled WGS sequence"/>
</dbReference>
<dbReference type="SMART" id="SM00368">
    <property type="entry name" value="LRR_RI"/>
    <property type="match status" value="8"/>
</dbReference>
<evidence type="ECO:0000256" key="1">
    <source>
        <dbReference type="SAM" id="Coils"/>
    </source>
</evidence>
<proteinExistence type="predicted"/>
<dbReference type="EMBL" id="CCKQ01016103">
    <property type="protein sequence ID" value="CDW87976.1"/>
    <property type="molecule type" value="Genomic_DNA"/>
</dbReference>
<evidence type="ECO:0000313" key="2">
    <source>
        <dbReference type="EMBL" id="CDW87976.1"/>
    </source>
</evidence>
<feature type="coiled-coil region" evidence="1">
    <location>
        <begin position="735"/>
        <end position="794"/>
    </location>
</feature>
<evidence type="ECO:0008006" key="4">
    <source>
        <dbReference type="Google" id="ProtNLM"/>
    </source>
</evidence>
<dbReference type="SUPFAM" id="SSF52047">
    <property type="entry name" value="RNI-like"/>
    <property type="match status" value="1"/>
</dbReference>
<dbReference type="GO" id="GO:0031267">
    <property type="term" value="F:small GTPase binding"/>
    <property type="evidence" value="ECO:0007669"/>
    <property type="project" value="TreeGrafter"/>
</dbReference>
<dbReference type="InterPro" id="IPR027038">
    <property type="entry name" value="RanGap"/>
</dbReference>
<keyword evidence="1" id="KW-0175">Coiled coil</keyword>
<dbReference type="GO" id="GO:0005634">
    <property type="term" value="C:nucleus"/>
    <property type="evidence" value="ECO:0007669"/>
    <property type="project" value="TreeGrafter"/>
</dbReference>
<keyword evidence="3" id="KW-1185">Reference proteome</keyword>